<evidence type="ECO:0000313" key="1">
    <source>
        <dbReference type="EMBL" id="QQR29022.1"/>
    </source>
</evidence>
<sequence length="54" mass="6270">MAAVLQYCDTIRALYSVPGIYIEKIERINNLAQRYDPGTVYEEVFISNYDPLHC</sequence>
<dbReference type="AlphaFoldDB" id="A0AA92L443"/>
<protein>
    <submittedName>
        <fullName evidence="1">Uncharacterized protein</fullName>
    </submittedName>
</protein>
<gene>
    <name evidence="1" type="ORF">I5Q82_13155</name>
</gene>
<organism evidence="1 2">
    <name type="scientific">Acutalibacter muris</name>
    <dbReference type="NCBI Taxonomy" id="1796620"/>
    <lineage>
        <taxon>Bacteria</taxon>
        <taxon>Bacillati</taxon>
        <taxon>Bacillota</taxon>
        <taxon>Clostridia</taxon>
        <taxon>Eubacteriales</taxon>
        <taxon>Acutalibacteraceae</taxon>
        <taxon>Acutalibacter</taxon>
    </lineage>
</organism>
<reference evidence="1 2" key="1">
    <citation type="submission" date="2020-11" db="EMBL/GenBank/DDBJ databases">
        <title>Closed and high quality bacterial genomes of the OMM12 community.</title>
        <authorList>
            <person name="Marbouty M."/>
            <person name="Lamy-Besnier Q."/>
            <person name="Debarbieux L."/>
            <person name="Koszul R."/>
        </authorList>
    </citation>
    <scope>NUCLEOTIDE SEQUENCE [LARGE SCALE GENOMIC DNA]</scope>
    <source>
        <strain evidence="1 2">KB18</strain>
    </source>
</reference>
<evidence type="ECO:0000313" key="2">
    <source>
        <dbReference type="Proteomes" id="UP000596035"/>
    </source>
</evidence>
<name>A0AA92L443_9FIRM</name>
<dbReference type="Proteomes" id="UP000596035">
    <property type="component" value="Chromosome"/>
</dbReference>
<proteinExistence type="predicted"/>
<dbReference type="RefSeq" id="WP_157130600.1">
    <property type="nucleotide sequence ID" value="NZ_CP021422.1"/>
</dbReference>
<accession>A0AA92L443</accession>
<dbReference type="EMBL" id="CP065321">
    <property type="protein sequence ID" value="QQR29022.1"/>
    <property type="molecule type" value="Genomic_DNA"/>
</dbReference>